<dbReference type="Proteomes" id="UP001059672">
    <property type="component" value="Chromosome"/>
</dbReference>
<dbReference type="EMBL" id="CP073346">
    <property type="protein sequence ID" value="UTW05789.1"/>
    <property type="molecule type" value="Genomic_DNA"/>
</dbReference>
<dbReference type="RefSeq" id="WP_255836372.1">
    <property type="nucleotide sequence ID" value="NZ_CP073346.1"/>
</dbReference>
<evidence type="ECO:0000313" key="1">
    <source>
        <dbReference type="EMBL" id="UTW05789.1"/>
    </source>
</evidence>
<organism evidence="1 2">
    <name type="scientific">Pseudomonas benzenivorans</name>
    <dbReference type="NCBI Taxonomy" id="556533"/>
    <lineage>
        <taxon>Bacteria</taxon>
        <taxon>Pseudomonadati</taxon>
        <taxon>Pseudomonadota</taxon>
        <taxon>Gammaproteobacteria</taxon>
        <taxon>Pseudomonadales</taxon>
        <taxon>Pseudomonadaceae</taxon>
        <taxon>Pseudomonas</taxon>
    </lineage>
</organism>
<sequence length="199" mass="21906">MPNRASVIKTNSQPGSTQVVSHAAIKFEDLWGSYPSGSIKHLDSKTGRDVFDDHCAINVSQSLYSCGVLLKSFKGTKCWSCPSKDSSGKGIHAIRAQELASYLSTRPFASCPVPQRLTGSSYETAVKGKTGIIFFKDYWQRSGESGRTGDHIDLWRESKLASIGGALTFIRQTFPGIAENYLDMSDLRRASEVLFWEIA</sequence>
<accession>A0ABY5H1C4</accession>
<proteinExistence type="predicted"/>
<dbReference type="Pfam" id="PF14113">
    <property type="entry name" value="Tae4"/>
    <property type="match status" value="1"/>
</dbReference>
<name>A0ABY5H1C4_9PSED</name>
<protein>
    <recommendedName>
        <fullName evidence="3">Type VI secretion system (T6SS), amidase effector protein 4</fullName>
    </recommendedName>
</protein>
<reference evidence="1" key="1">
    <citation type="submission" date="2021-04" db="EMBL/GenBank/DDBJ databases">
        <title>Oceanospirillales bacteria with DddD are important DMSP degraders in coastal seawater.</title>
        <authorList>
            <person name="Liu J."/>
        </authorList>
    </citation>
    <scope>NUCLEOTIDE SEQUENCE</scope>
    <source>
        <strain evidence="1">D13-4</strain>
    </source>
</reference>
<dbReference type="InterPro" id="IPR025562">
    <property type="entry name" value="Tae4"/>
</dbReference>
<gene>
    <name evidence="1" type="ORF">KDW96_11355</name>
</gene>
<dbReference type="Gene3D" id="3.90.1720.80">
    <property type="match status" value="1"/>
</dbReference>
<evidence type="ECO:0008006" key="3">
    <source>
        <dbReference type="Google" id="ProtNLM"/>
    </source>
</evidence>
<evidence type="ECO:0000313" key="2">
    <source>
        <dbReference type="Proteomes" id="UP001059672"/>
    </source>
</evidence>
<keyword evidence="2" id="KW-1185">Reference proteome</keyword>